<dbReference type="InterPro" id="IPR050534">
    <property type="entry name" value="Coronavir_polyprotein_1ab"/>
</dbReference>
<dbReference type="Gene3D" id="3.40.960.10">
    <property type="entry name" value="VSR Endonuclease"/>
    <property type="match status" value="1"/>
</dbReference>
<dbReference type="InterPro" id="IPR027417">
    <property type="entry name" value="P-loop_NTPase"/>
</dbReference>
<dbReference type="EMBL" id="JBHTMM010000130">
    <property type="protein sequence ID" value="MFD1312648.1"/>
    <property type="molecule type" value="Genomic_DNA"/>
</dbReference>
<dbReference type="PANTHER" id="PTHR43788">
    <property type="entry name" value="DNA2/NAM7 HELICASE FAMILY MEMBER"/>
    <property type="match status" value="1"/>
</dbReference>
<feature type="coiled-coil region" evidence="5">
    <location>
        <begin position="620"/>
        <end position="647"/>
    </location>
</feature>
<keyword evidence="1" id="KW-0547">Nucleotide-binding</keyword>
<evidence type="ECO:0000313" key="10">
    <source>
        <dbReference type="Proteomes" id="UP001597058"/>
    </source>
</evidence>
<keyword evidence="3" id="KW-0347">Helicase</keyword>
<dbReference type="Proteomes" id="UP001597058">
    <property type="component" value="Unassembled WGS sequence"/>
</dbReference>
<accession>A0ABW3XU36</accession>
<dbReference type="Pfam" id="PF18741">
    <property type="entry name" value="MTES_1575"/>
    <property type="match status" value="1"/>
</dbReference>
<evidence type="ECO:0000259" key="8">
    <source>
        <dbReference type="Pfam" id="PF18741"/>
    </source>
</evidence>
<feature type="compositionally biased region" description="Low complexity" evidence="6">
    <location>
        <begin position="87"/>
        <end position="98"/>
    </location>
</feature>
<dbReference type="PANTHER" id="PTHR43788:SF8">
    <property type="entry name" value="DNA-BINDING PROTEIN SMUBP-2"/>
    <property type="match status" value="1"/>
</dbReference>
<keyword evidence="10" id="KW-1185">Reference proteome</keyword>
<dbReference type="InterPro" id="IPR041679">
    <property type="entry name" value="DNA2/NAM7-like_C"/>
</dbReference>
<feature type="region of interest" description="Disordered" evidence="6">
    <location>
        <begin position="87"/>
        <end position="125"/>
    </location>
</feature>
<protein>
    <submittedName>
        <fullName evidence="9">AAA domain-containing protein</fullName>
    </submittedName>
</protein>
<keyword evidence="5" id="KW-0175">Coiled coil</keyword>
<keyword evidence="4" id="KW-0067">ATP-binding</keyword>
<organism evidence="9 10">
    <name type="scientific">Streptomyces kaempferi</name>
    <dbReference type="NCBI Taxonomy" id="333725"/>
    <lineage>
        <taxon>Bacteria</taxon>
        <taxon>Bacillati</taxon>
        <taxon>Actinomycetota</taxon>
        <taxon>Actinomycetes</taxon>
        <taxon>Kitasatosporales</taxon>
        <taxon>Streptomycetaceae</taxon>
        <taxon>Streptomyces</taxon>
    </lineage>
</organism>
<evidence type="ECO:0000313" key="9">
    <source>
        <dbReference type="EMBL" id="MFD1312648.1"/>
    </source>
</evidence>
<dbReference type="CDD" id="cd18808">
    <property type="entry name" value="SF1_C_Upf1"/>
    <property type="match status" value="1"/>
</dbReference>
<comment type="caution">
    <text evidence="9">The sequence shown here is derived from an EMBL/GenBank/DDBJ whole genome shotgun (WGS) entry which is preliminary data.</text>
</comment>
<evidence type="ECO:0000256" key="4">
    <source>
        <dbReference type="ARBA" id="ARBA00022840"/>
    </source>
</evidence>
<reference evidence="10" key="1">
    <citation type="journal article" date="2019" name="Int. J. Syst. Evol. Microbiol.">
        <title>The Global Catalogue of Microorganisms (GCM) 10K type strain sequencing project: providing services to taxonomists for standard genome sequencing and annotation.</title>
        <authorList>
            <consortium name="The Broad Institute Genomics Platform"/>
            <consortium name="The Broad Institute Genome Sequencing Center for Infectious Disease"/>
            <person name="Wu L."/>
            <person name="Ma J."/>
        </authorList>
    </citation>
    <scope>NUCLEOTIDE SEQUENCE [LARGE SCALE GENOMIC DNA]</scope>
    <source>
        <strain evidence="10">CGMCC 4.7020</strain>
    </source>
</reference>
<keyword evidence="2" id="KW-0378">Hydrolase</keyword>
<feature type="domain" description="DNA2/NAM7 helicase-like C-terminal" evidence="7">
    <location>
        <begin position="1142"/>
        <end position="1324"/>
    </location>
</feature>
<sequence>MRDGSDPKAVRDTRVLVDCLQELVRGAISKTVRNCSKYRETIWLADAPEGVVRRFKDADPRIMVVKHHPFKDAPRLPSLLHGRVSAEAAATPGAEPPGLVDDLPTGEAGTASAGPERMQPALEGRPSPVHAAYEVWAERWRRWAQEELAAEAQRRLHRRLYNMAKKVQHDGDTFEIVLAVGLLQLGSQRPSSRVRRHIVTVPVAVTVDPTSITVTVSLLPDQPGRLEDTDFLSESDGFTSELTAAVRSTVEDVAFHPLSDRATEAVRTWAQRAFGVERVLPFDALGRPDDVAIEAESRTLHYAPALILREHGQRSVLGFYESISRTLKRPGAQAPLGLAQLLYDLEPEHRTAWRSTTGSVPPALRPDPLFPMVTNSAQRDVLQRLQHDTSVVVQGPPGTGKTHTIGNLIAALLADGKRVLVTSEKGQALKVLREQLPKKLRSMCVIQSDQWQSGSSDLRQSLGALNHLNATTNLDQLQQRINAGQELRHQLMAQRALLHDSLRQVREVEWYEHPEIAPGYRGRLDEIVEAVESGTADFQWLPPLPSQAAGLPALATDEAQQLRLLAVQHGPGILDTGAQYCPDPASLPDPAEVDRCVKQLQAAEQALGPEPASDLARTLADRGDTELSRLEALLNQAQQALQRVGLSTDVNAWEDDGWAKRALRNGMARQWQQLWDSIRNASQRAQHTHDQIAAAAFLDVDIPPVPESEEKDHLIAGRTLEQHLLRGGKLSLRWPKPLVVRQARFLLEQCRVEGMAPADRTQVSAIVRHLEMRAHIRTLRGRWKGVDAAVAENAAEHLISELLDRAAVLRAIDECVESIRLVHSAFLTAGIQQPVTTVAQWQEARQAITCARRLLRVDAAVREFDHVLSSLPSPHPRRVEELQRAAQAAAARDVPAYRRAVEDLGAAYRREADRREAGKLFERLTEAHLELAREFASEPLADCWEARFAVLPQAWAWRQAWSFLDTHLLPGREERLEGDLAQLEARLSNLVEQLVCDRAAHHCVSRMTTKHKQALAAYASAIANAGQATTDYGKRHQRHARSAMQTAQGAVPAWIMPLRRVAETIAPEQDSFDVVIVDEASQVGLDGLLLLWLAPRVIVVGDDRQCAPYYTGSKHDRITQIFDERLAALEPWQREGFDPKSNLYELLQSRFTEVIRLTEHFRCMPEIIKWSSMQFYPDNQLVLLRQHGSDRLPPLKVVHLPEGHCEGLRERMVNRPEAEAVVAQLQRLTEDPAYANRSMGIIVLRSGDQTRLVQDLVDQRIGVAARERHRIEVGTPERFQGDQRDVILLSMVVDADHAIAATGRHHERRFNVAASRARDQMWLFHSVTADQLSGKDLRRSLLTYMQSPPPPYTHSHQLADVSPDTPCKPFDSLFEQRVYLRIKERGYDVVPQWEVNGKRIDLVVTGGHGRLAVECDGSPYHSSSDAVRHDAERERELRRAGWTFCRIRSSAFALDPEQALEPLWKRLNELGIHPSTNPDTAATGAGQPAWTPVGLAETEPDDELDPYDGEPLPNGAADPYPSEPDDDSEAV</sequence>
<dbReference type="Gene3D" id="3.40.50.300">
    <property type="entry name" value="P-loop containing nucleotide triphosphate hydrolases"/>
    <property type="match status" value="3"/>
</dbReference>
<dbReference type="InterPro" id="IPR047187">
    <property type="entry name" value="SF1_C_Upf1"/>
</dbReference>
<evidence type="ECO:0000259" key="7">
    <source>
        <dbReference type="Pfam" id="PF13087"/>
    </source>
</evidence>
<dbReference type="Pfam" id="PF13087">
    <property type="entry name" value="AAA_12"/>
    <property type="match status" value="1"/>
</dbReference>
<evidence type="ECO:0000256" key="3">
    <source>
        <dbReference type="ARBA" id="ARBA00022806"/>
    </source>
</evidence>
<evidence type="ECO:0000256" key="1">
    <source>
        <dbReference type="ARBA" id="ARBA00022741"/>
    </source>
</evidence>
<dbReference type="Pfam" id="PF13604">
    <property type="entry name" value="AAA_30"/>
    <property type="match status" value="1"/>
</dbReference>
<feature type="compositionally biased region" description="Acidic residues" evidence="6">
    <location>
        <begin position="1498"/>
        <end position="1508"/>
    </location>
</feature>
<gene>
    <name evidence="9" type="ORF">ACFQ5X_43620</name>
</gene>
<name>A0ABW3XU36_9ACTN</name>
<proteinExistence type="predicted"/>
<dbReference type="SUPFAM" id="SSF52540">
    <property type="entry name" value="P-loop containing nucleoside triphosphate hydrolases"/>
    <property type="match status" value="1"/>
</dbReference>
<evidence type="ECO:0000256" key="2">
    <source>
        <dbReference type="ARBA" id="ARBA00022801"/>
    </source>
</evidence>
<dbReference type="RefSeq" id="WP_381236792.1">
    <property type="nucleotide sequence ID" value="NZ_JBHSKH010000037.1"/>
</dbReference>
<feature type="coiled-coil region" evidence="5">
    <location>
        <begin position="973"/>
        <end position="1000"/>
    </location>
</feature>
<feature type="domain" description="Restriction endonuclease type II-like" evidence="8">
    <location>
        <begin position="1374"/>
        <end position="1467"/>
    </location>
</feature>
<feature type="region of interest" description="Disordered" evidence="6">
    <location>
        <begin position="1474"/>
        <end position="1531"/>
    </location>
</feature>
<dbReference type="InterPro" id="IPR049468">
    <property type="entry name" value="Restrct_endonuc-II-like_dom"/>
</dbReference>
<evidence type="ECO:0000256" key="5">
    <source>
        <dbReference type="SAM" id="Coils"/>
    </source>
</evidence>
<evidence type="ECO:0000256" key="6">
    <source>
        <dbReference type="SAM" id="MobiDB-lite"/>
    </source>
</evidence>